<reference evidence="4 5" key="1">
    <citation type="journal article" date="2005" name="PLoS Biol.">
        <title>The genomes of Oryza sativa: a history of duplications.</title>
        <authorList>
            <person name="Yu J."/>
            <person name="Wang J."/>
            <person name="Lin W."/>
            <person name="Li S."/>
            <person name="Li H."/>
            <person name="Zhou J."/>
            <person name="Ni P."/>
            <person name="Dong W."/>
            <person name="Hu S."/>
            <person name="Zeng C."/>
            <person name="Zhang J."/>
            <person name="Zhang Y."/>
            <person name="Li R."/>
            <person name="Xu Z."/>
            <person name="Li S."/>
            <person name="Li X."/>
            <person name="Zheng H."/>
            <person name="Cong L."/>
            <person name="Lin L."/>
            <person name="Yin J."/>
            <person name="Geng J."/>
            <person name="Li G."/>
            <person name="Shi J."/>
            <person name="Liu J."/>
            <person name="Lv H."/>
            <person name="Li J."/>
            <person name="Wang J."/>
            <person name="Deng Y."/>
            <person name="Ran L."/>
            <person name="Shi X."/>
            <person name="Wang X."/>
            <person name="Wu Q."/>
            <person name="Li C."/>
            <person name="Ren X."/>
            <person name="Wang J."/>
            <person name="Wang X."/>
            <person name="Li D."/>
            <person name="Liu D."/>
            <person name="Zhang X."/>
            <person name="Ji Z."/>
            <person name="Zhao W."/>
            <person name="Sun Y."/>
            <person name="Zhang Z."/>
            <person name="Bao J."/>
            <person name="Han Y."/>
            <person name="Dong L."/>
            <person name="Ji J."/>
            <person name="Chen P."/>
            <person name="Wu S."/>
            <person name="Liu J."/>
            <person name="Xiao Y."/>
            <person name="Bu D."/>
            <person name="Tan J."/>
            <person name="Yang L."/>
            <person name="Ye C."/>
            <person name="Zhang J."/>
            <person name="Xu J."/>
            <person name="Zhou Y."/>
            <person name="Yu Y."/>
            <person name="Zhang B."/>
            <person name="Zhuang S."/>
            <person name="Wei H."/>
            <person name="Liu B."/>
            <person name="Lei M."/>
            <person name="Yu H."/>
            <person name="Li Y."/>
            <person name="Xu H."/>
            <person name="Wei S."/>
            <person name="He X."/>
            <person name="Fang L."/>
            <person name="Zhang Z."/>
            <person name="Zhang Y."/>
            <person name="Huang X."/>
            <person name="Su Z."/>
            <person name="Tong W."/>
            <person name="Li J."/>
            <person name="Tong Z."/>
            <person name="Li S."/>
            <person name="Ye J."/>
            <person name="Wang L."/>
            <person name="Fang L."/>
            <person name="Lei T."/>
            <person name="Chen C."/>
            <person name="Chen H."/>
            <person name="Xu Z."/>
            <person name="Li H."/>
            <person name="Huang H."/>
            <person name="Zhang F."/>
            <person name="Xu H."/>
            <person name="Li N."/>
            <person name="Zhao C."/>
            <person name="Li S."/>
            <person name="Dong L."/>
            <person name="Huang Y."/>
            <person name="Li L."/>
            <person name="Xi Y."/>
            <person name="Qi Q."/>
            <person name="Li W."/>
            <person name="Zhang B."/>
            <person name="Hu W."/>
            <person name="Zhang Y."/>
            <person name="Tian X."/>
            <person name="Jiao Y."/>
            <person name="Liang X."/>
            <person name="Jin J."/>
            <person name="Gao L."/>
            <person name="Zheng W."/>
            <person name="Hao B."/>
            <person name="Liu S."/>
            <person name="Wang W."/>
            <person name="Yuan L."/>
            <person name="Cao M."/>
            <person name="McDermott J."/>
            <person name="Samudrala R."/>
            <person name="Wang J."/>
            <person name="Wong G.K."/>
            <person name="Yang H."/>
        </authorList>
    </citation>
    <scope>NUCLEOTIDE SEQUENCE [LARGE SCALE GENOMIC DNA]</scope>
    <source>
        <strain evidence="5">cv. 93-11</strain>
    </source>
</reference>
<dbReference type="STRING" id="39946.A2WUI1"/>
<feature type="region of interest" description="Disordered" evidence="2">
    <location>
        <begin position="1"/>
        <end position="100"/>
    </location>
</feature>
<dbReference type="HOGENOM" id="CLU_042856_2_0_1"/>
<dbReference type="Gramene" id="BGIOSGA000906-TA">
    <property type="protein sequence ID" value="BGIOSGA000906-PA"/>
    <property type="gene ID" value="BGIOSGA000906"/>
</dbReference>
<keyword evidence="1" id="KW-0175">Coiled coil</keyword>
<gene>
    <name evidence="4" type="ORF">OsI_03532</name>
</gene>
<organism evidence="4 5">
    <name type="scientific">Oryza sativa subsp. indica</name>
    <name type="common">Rice</name>
    <dbReference type="NCBI Taxonomy" id="39946"/>
    <lineage>
        <taxon>Eukaryota</taxon>
        <taxon>Viridiplantae</taxon>
        <taxon>Streptophyta</taxon>
        <taxon>Embryophyta</taxon>
        <taxon>Tracheophyta</taxon>
        <taxon>Spermatophyta</taxon>
        <taxon>Magnoliopsida</taxon>
        <taxon>Liliopsida</taxon>
        <taxon>Poales</taxon>
        <taxon>Poaceae</taxon>
        <taxon>BOP clade</taxon>
        <taxon>Oryzoideae</taxon>
        <taxon>Oryzeae</taxon>
        <taxon>Oryzinae</taxon>
        <taxon>Oryza</taxon>
        <taxon>Oryza sativa</taxon>
    </lineage>
</organism>
<sequence>MGVTCPQTRRTIHLAEPPLSPEPNPSSPLMDDGAAPAAAAGAEFPSPSPSSSGASPSPRSKRRRTDRYAQGFEFAPGPAPATATATAPAPTPARGTPEWSEGSTFALLDAWGDRFVRAGRRSLRADEWLEVSRLAAAAASRPPGYYSEQQCRNRIDTLRKKYRKEKERMRLAARRPDRPDRPSPSKWIYFDKMQSLMCPPPLPLQPPVVTRRRDTQPVPRQSWGLDAAEYVLGGCENAGTRDSGSGAELGEEQPNEAGAGKGEDFELLVESIRKLGDVYERVESSKRQHMAEVEWLRRDLQRDLEVRRREILEKAQAEIARLTEEDGEEGDLKEGEGDDNKRFGDDGGGEE</sequence>
<evidence type="ECO:0000313" key="5">
    <source>
        <dbReference type="Proteomes" id="UP000007015"/>
    </source>
</evidence>
<dbReference type="Pfam" id="PF13837">
    <property type="entry name" value="Myb_DNA-bind_4"/>
    <property type="match status" value="1"/>
</dbReference>
<name>A2WUI1_ORYSI</name>
<evidence type="ECO:0000259" key="3">
    <source>
        <dbReference type="Pfam" id="PF13837"/>
    </source>
</evidence>
<feature type="compositionally biased region" description="Low complexity" evidence="2">
    <location>
        <begin position="80"/>
        <end position="97"/>
    </location>
</feature>
<feature type="compositionally biased region" description="Basic and acidic residues" evidence="2">
    <location>
        <begin position="319"/>
        <end position="345"/>
    </location>
</feature>
<evidence type="ECO:0000256" key="1">
    <source>
        <dbReference type="SAM" id="Coils"/>
    </source>
</evidence>
<feature type="compositionally biased region" description="Low complexity" evidence="2">
    <location>
        <begin position="27"/>
        <end position="58"/>
    </location>
</feature>
<protein>
    <recommendedName>
        <fullName evidence="3">Myb/SANT-like DNA-binding domain-containing protein</fullName>
    </recommendedName>
</protein>
<dbReference type="EMBL" id="CM000126">
    <property type="protein sequence ID" value="EAY75627.1"/>
    <property type="molecule type" value="Genomic_DNA"/>
</dbReference>
<dbReference type="PANTHER" id="PTHR31307:SF6">
    <property type="entry name" value="OS01G0718900 PROTEIN"/>
    <property type="match status" value="1"/>
</dbReference>
<feature type="region of interest" description="Disordered" evidence="2">
    <location>
        <begin position="319"/>
        <end position="351"/>
    </location>
</feature>
<keyword evidence="5" id="KW-1185">Reference proteome</keyword>
<dbReference type="AlphaFoldDB" id="A2WUI1"/>
<evidence type="ECO:0000313" key="4">
    <source>
        <dbReference type="EMBL" id="EAY75627.1"/>
    </source>
</evidence>
<evidence type="ECO:0000256" key="2">
    <source>
        <dbReference type="SAM" id="MobiDB-lite"/>
    </source>
</evidence>
<feature type="region of interest" description="Disordered" evidence="2">
    <location>
        <begin position="236"/>
        <end position="261"/>
    </location>
</feature>
<dbReference type="InterPro" id="IPR044822">
    <property type="entry name" value="Myb_DNA-bind_4"/>
</dbReference>
<accession>A2WUI1</accession>
<dbReference type="Proteomes" id="UP000007015">
    <property type="component" value="Chromosome 1"/>
</dbReference>
<dbReference type="InterPro" id="IPR044823">
    <property type="entry name" value="ASIL1/2-like"/>
</dbReference>
<dbReference type="GO" id="GO:0005634">
    <property type="term" value="C:nucleus"/>
    <property type="evidence" value="ECO:0007669"/>
    <property type="project" value="TreeGrafter"/>
</dbReference>
<dbReference type="GO" id="GO:0000976">
    <property type="term" value="F:transcription cis-regulatory region binding"/>
    <property type="evidence" value="ECO:0007669"/>
    <property type="project" value="TreeGrafter"/>
</dbReference>
<dbReference type="OMA" id="YAQGFEF"/>
<dbReference type="PANTHER" id="PTHR31307">
    <property type="entry name" value="TRIHELIX TRANSCRIPTION FACTOR ASIL2"/>
    <property type="match status" value="1"/>
</dbReference>
<feature type="coiled-coil region" evidence="1">
    <location>
        <begin position="148"/>
        <end position="175"/>
    </location>
</feature>
<feature type="domain" description="Myb/SANT-like DNA-binding" evidence="3">
    <location>
        <begin position="97"/>
        <end position="196"/>
    </location>
</feature>
<proteinExistence type="predicted"/>